<accession>A0A3B0YKT1</accession>
<sequence>MNILSVTRSAIFLGALLLSGASQAITVTFSGTLDPNNVAPFAASDTFSGSFELDESVVPTGGSTATYTGIVDNFTLDVAGNIFTGQNGRVQQFTGSGGGTDFFTLSLGGSNGTISGSVGTNTINRFTVDWRGAALFPDPFVLAQDLTTGDFSYRRFTLRFNDGTTTTTTIDNAADITFGSATVVPVPAAVWLFGSGLVGLIGVAKRGKAT</sequence>
<reference evidence="1" key="1">
    <citation type="submission" date="2018-06" db="EMBL/GenBank/DDBJ databases">
        <authorList>
            <person name="Zhirakovskaya E."/>
        </authorList>
    </citation>
    <scope>NUCLEOTIDE SEQUENCE</scope>
</reference>
<evidence type="ECO:0000313" key="1">
    <source>
        <dbReference type="EMBL" id="VAW76723.1"/>
    </source>
</evidence>
<organism evidence="1">
    <name type="scientific">hydrothermal vent metagenome</name>
    <dbReference type="NCBI Taxonomy" id="652676"/>
    <lineage>
        <taxon>unclassified sequences</taxon>
        <taxon>metagenomes</taxon>
        <taxon>ecological metagenomes</taxon>
    </lineage>
</organism>
<protein>
    <recommendedName>
        <fullName evidence="2">PEP-CTERM protein-sorting domain-containing protein</fullName>
    </recommendedName>
</protein>
<proteinExistence type="predicted"/>
<name>A0A3B0YKT1_9ZZZZ</name>
<dbReference type="EMBL" id="UOFN01000065">
    <property type="protein sequence ID" value="VAW76723.1"/>
    <property type="molecule type" value="Genomic_DNA"/>
</dbReference>
<dbReference type="AlphaFoldDB" id="A0A3B0YKT1"/>
<evidence type="ECO:0008006" key="2">
    <source>
        <dbReference type="Google" id="ProtNLM"/>
    </source>
</evidence>
<gene>
    <name evidence="1" type="ORF">MNBD_GAMMA15-167</name>
</gene>